<dbReference type="InterPro" id="IPR011010">
    <property type="entry name" value="DNA_brk_join_enz"/>
</dbReference>
<dbReference type="Pfam" id="PF14659">
    <property type="entry name" value="Phage_int_SAM_3"/>
    <property type="match status" value="1"/>
</dbReference>
<organism evidence="5 6">
    <name type="scientific">Neisseria elongata subsp. nitroreducens</name>
    <dbReference type="NCBI Taxonomy" id="90367"/>
    <lineage>
        <taxon>Bacteria</taxon>
        <taxon>Pseudomonadati</taxon>
        <taxon>Pseudomonadota</taxon>
        <taxon>Betaproteobacteria</taxon>
        <taxon>Neisseriales</taxon>
        <taxon>Neisseriaceae</taxon>
        <taxon>Neisseria</taxon>
    </lineage>
</organism>
<evidence type="ECO:0000256" key="3">
    <source>
        <dbReference type="PROSITE-ProRule" id="PRU01248"/>
    </source>
</evidence>
<sequence length="131" mass="15109">MPTGLVIRDRSIKIWFMYQGKRCWESLPLKPTTANIRHATKLREEICTRIAIGVFDYAEFFPHSKRAEETERSPTFREMAEAWLSTVNQLSHSTLSRYRGMLNSHVLPKIGDIPIDRIQYSTLAGLLATLD</sequence>
<name>A0A9X1CV29_NEIEL</name>
<feature type="domain" description="Core-binding (CB)" evidence="4">
    <location>
        <begin position="74"/>
        <end position="131"/>
    </location>
</feature>
<evidence type="ECO:0000256" key="1">
    <source>
        <dbReference type="ARBA" id="ARBA00022908"/>
    </source>
</evidence>
<evidence type="ECO:0000313" key="5">
    <source>
        <dbReference type="EMBL" id="MBS9341657.1"/>
    </source>
</evidence>
<dbReference type="GO" id="GO:0015074">
    <property type="term" value="P:DNA integration"/>
    <property type="evidence" value="ECO:0007669"/>
    <property type="project" value="UniProtKB-KW"/>
</dbReference>
<dbReference type="InterPro" id="IPR044068">
    <property type="entry name" value="CB"/>
</dbReference>
<keyword evidence="1" id="KW-0229">DNA integration</keyword>
<evidence type="ECO:0000313" key="6">
    <source>
        <dbReference type="Proteomes" id="UP000708805"/>
    </source>
</evidence>
<dbReference type="PROSITE" id="PS51900">
    <property type="entry name" value="CB"/>
    <property type="match status" value="1"/>
</dbReference>
<accession>A0A9X1CV29</accession>
<dbReference type="InterPro" id="IPR022000">
    <property type="entry name" value="Min27-like_integrase_DNA_bind"/>
</dbReference>
<comment type="caution">
    <text evidence="5">The sequence shown here is derived from an EMBL/GenBank/DDBJ whole genome shotgun (WGS) entry which is preliminary data.</text>
</comment>
<keyword evidence="2 3" id="KW-0238">DNA-binding</keyword>
<dbReference type="Proteomes" id="UP000708805">
    <property type="component" value="Unassembled WGS sequence"/>
</dbReference>
<dbReference type="Pfam" id="PF12167">
    <property type="entry name" value="Arm-DNA-bind_2"/>
    <property type="match status" value="1"/>
</dbReference>
<dbReference type="EMBL" id="JAGJWT010000018">
    <property type="protein sequence ID" value="MBS9341657.1"/>
    <property type="molecule type" value="Genomic_DNA"/>
</dbReference>
<protein>
    <submittedName>
        <fullName evidence="5">DUF3596 domain-containing protein</fullName>
    </submittedName>
</protein>
<evidence type="ECO:0000259" key="4">
    <source>
        <dbReference type="PROSITE" id="PS51900"/>
    </source>
</evidence>
<evidence type="ECO:0000256" key="2">
    <source>
        <dbReference type="ARBA" id="ARBA00023125"/>
    </source>
</evidence>
<dbReference type="InterPro" id="IPR004107">
    <property type="entry name" value="Integrase_SAM-like_N"/>
</dbReference>
<dbReference type="AlphaFoldDB" id="A0A9X1CV29"/>
<dbReference type="Gene3D" id="1.10.150.130">
    <property type="match status" value="1"/>
</dbReference>
<dbReference type="GO" id="GO:0003677">
    <property type="term" value="F:DNA binding"/>
    <property type="evidence" value="ECO:0007669"/>
    <property type="project" value="UniProtKB-UniRule"/>
</dbReference>
<reference evidence="5" key="1">
    <citation type="submission" date="2021-04" db="EMBL/GenBank/DDBJ databases">
        <title>Genomic characterization of endocarditis-associated Neisseria elongata subsp. nitroreducens.</title>
        <authorList>
            <person name="Schorner M."/>
            <person name="Passarelli-Araujo H."/>
            <person name="Scheffer M."/>
            <person name="Barazzetti F."/>
            <person name="Martins J."/>
            <person name="Machado H."/>
            <person name="Palmeiro J."/>
            <person name="Bazzo M."/>
        </authorList>
    </citation>
    <scope>NUCLEOTIDE SEQUENCE</scope>
    <source>
        <strain evidence="5">Nel_M001</strain>
    </source>
</reference>
<gene>
    <name evidence="5" type="ORF">J8641_12800</name>
</gene>
<dbReference type="SUPFAM" id="SSF56349">
    <property type="entry name" value="DNA breaking-rejoining enzymes"/>
    <property type="match status" value="1"/>
</dbReference>
<proteinExistence type="predicted"/>
<dbReference type="InterPro" id="IPR010998">
    <property type="entry name" value="Integrase_recombinase_N"/>
</dbReference>